<dbReference type="EMBL" id="PVSR01000003">
    <property type="protein sequence ID" value="PRW64607.1"/>
    <property type="molecule type" value="Genomic_DNA"/>
</dbReference>
<name>A0A2T0GZT0_ACTMO</name>
<dbReference type="InterPro" id="IPR024520">
    <property type="entry name" value="DUF3558"/>
</dbReference>
<dbReference type="AlphaFoldDB" id="A0A2T0GZT0"/>
<proteinExistence type="predicted"/>
<sequence length="328" mass="35372">MAVRSCRSVSRFVVLLMVVAGLSGCVSSPQRSPRDDSADGVSSEAALGDPRTLDPCSLLRPRSLEEFGRAEQAETVSLEYCLAHVRPRPGQLVQLSVGRPRRVEERRLTEDNPVFRQGGLRLVREPPVPEHCTWRILFADGVALRVDADSLSGEVSVGLCSLAEAGARQAAGIIDAGEVEHRRFPENSLAFVDPCALLSTDVVNRVPGLEEAEAEGVLSGHTCRWGGRTIRDPSVELTHTAGAPPRRKDATSVVERTAGRRTVVDIVGDDPRVGLCSAETAHIPFGPSRSGQVEVAMLVVFLPQADGTRACEFARGLAERVWPRLPHA</sequence>
<accession>A0A2T0GZT0</accession>
<keyword evidence="3" id="KW-1185">Reference proteome</keyword>
<evidence type="ECO:0000256" key="1">
    <source>
        <dbReference type="SAM" id="MobiDB-lite"/>
    </source>
</evidence>
<organism evidence="2 3">
    <name type="scientific">Actinopolyspora mortivallis</name>
    <dbReference type="NCBI Taxonomy" id="33906"/>
    <lineage>
        <taxon>Bacteria</taxon>
        <taxon>Bacillati</taxon>
        <taxon>Actinomycetota</taxon>
        <taxon>Actinomycetes</taxon>
        <taxon>Actinopolysporales</taxon>
        <taxon>Actinopolysporaceae</taxon>
        <taxon>Actinopolyspora</taxon>
    </lineage>
</organism>
<feature type="region of interest" description="Disordered" evidence="1">
    <location>
        <begin position="26"/>
        <end position="53"/>
    </location>
</feature>
<comment type="caution">
    <text evidence="2">The sequence shown here is derived from an EMBL/GenBank/DDBJ whole genome shotgun (WGS) entry which is preliminary data.</text>
</comment>
<reference evidence="2 3" key="1">
    <citation type="submission" date="2018-03" db="EMBL/GenBank/DDBJ databases">
        <title>Actinopolyspora mortivallis from Sahara, screening for active biomolecules.</title>
        <authorList>
            <person name="Selama O."/>
            <person name="Wellington E.M.H."/>
            <person name="Hacene H."/>
        </authorList>
    </citation>
    <scope>NUCLEOTIDE SEQUENCE [LARGE SCALE GENOMIC DNA]</scope>
    <source>
        <strain evidence="2 3">M5A</strain>
    </source>
</reference>
<evidence type="ECO:0000313" key="3">
    <source>
        <dbReference type="Proteomes" id="UP000239352"/>
    </source>
</evidence>
<dbReference type="PROSITE" id="PS51257">
    <property type="entry name" value="PROKAR_LIPOPROTEIN"/>
    <property type="match status" value="1"/>
</dbReference>
<gene>
    <name evidence="2" type="ORF">CEP50_04455</name>
</gene>
<dbReference type="Pfam" id="PF12079">
    <property type="entry name" value="DUF3558"/>
    <property type="match status" value="1"/>
</dbReference>
<dbReference type="RefSeq" id="WP_106112643.1">
    <property type="nucleotide sequence ID" value="NZ_PVSR01000003.1"/>
</dbReference>
<protein>
    <submittedName>
        <fullName evidence="2">DUF3558 domain-containing protein</fullName>
    </submittedName>
</protein>
<dbReference type="InParanoid" id="A0A2T0GZT0"/>
<dbReference type="Proteomes" id="UP000239352">
    <property type="component" value="Unassembled WGS sequence"/>
</dbReference>
<dbReference type="STRING" id="1050202.GCA_000384035_02652"/>
<evidence type="ECO:0000313" key="2">
    <source>
        <dbReference type="EMBL" id="PRW64607.1"/>
    </source>
</evidence>